<dbReference type="InterPro" id="IPR036028">
    <property type="entry name" value="SH3-like_dom_sf"/>
</dbReference>
<dbReference type="InterPro" id="IPR001452">
    <property type="entry name" value="SH3_domain"/>
</dbReference>
<evidence type="ECO:0000313" key="6">
    <source>
        <dbReference type="Proteomes" id="UP000268093"/>
    </source>
</evidence>
<dbReference type="Proteomes" id="UP000268093">
    <property type="component" value="Unassembled WGS sequence"/>
</dbReference>
<protein>
    <recommendedName>
        <fullName evidence="4">SH3 domain-containing protein</fullName>
    </recommendedName>
</protein>
<evidence type="ECO:0000259" key="4">
    <source>
        <dbReference type="PROSITE" id="PS50002"/>
    </source>
</evidence>
<dbReference type="Gene3D" id="2.30.30.40">
    <property type="entry name" value="SH3 Domains"/>
    <property type="match status" value="1"/>
</dbReference>
<accession>A0A432ZZW6</accession>
<name>A0A432ZZW6_9FUNG</name>
<feature type="domain" description="SH3" evidence="4">
    <location>
        <begin position="37"/>
        <end position="72"/>
    </location>
</feature>
<dbReference type="EMBL" id="RBNI01024426">
    <property type="protein sequence ID" value="RUO95966.1"/>
    <property type="molecule type" value="Genomic_DNA"/>
</dbReference>
<evidence type="ECO:0000313" key="5">
    <source>
        <dbReference type="EMBL" id="RUO95966.1"/>
    </source>
</evidence>
<gene>
    <name evidence="5" type="ORF">BC936DRAFT_142876</name>
</gene>
<keyword evidence="6" id="KW-1185">Reference proteome</keyword>
<dbReference type="PROSITE" id="PS50002">
    <property type="entry name" value="SH3"/>
    <property type="match status" value="1"/>
</dbReference>
<feature type="region of interest" description="Disordered" evidence="3">
    <location>
        <begin position="1"/>
        <end position="26"/>
    </location>
</feature>
<sequence>MLINHGRAGGPLRTTATTSHGPKPRPTVVTVAAIDPQNLEFARAMHDFVPETPQELALRRGDIVAILQKIIR</sequence>
<organism evidence="5 6">
    <name type="scientific">Jimgerdemannia flammicorona</name>
    <dbReference type="NCBI Taxonomy" id="994334"/>
    <lineage>
        <taxon>Eukaryota</taxon>
        <taxon>Fungi</taxon>
        <taxon>Fungi incertae sedis</taxon>
        <taxon>Mucoromycota</taxon>
        <taxon>Mucoromycotina</taxon>
        <taxon>Endogonomycetes</taxon>
        <taxon>Endogonales</taxon>
        <taxon>Endogonaceae</taxon>
        <taxon>Jimgerdemannia</taxon>
    </lineage>
</organism>
<dbReference type="Pfam" id="PF00018">
    <property type="entry name" value="SH3_1"/>
    <property type="match status" value="1"/>
</dbReference>
<proteinExistence type="predicted"/>
<dbReference type="SUPFAM" id="SSF50044">
    <property type="entry name" value="SH3-domain"/>
    <property type="match status" value="1"/>
</dbReference>
<reference evidence="5 6" key="1">
    <citation type="journal article" date="2018" name="New Phytol.">
        <title>Phylogenomics of Endogonaceae and evolution of mycorrhizas within Mucoromycota.</title>
        <authorList>
            <person name="Chang Y."/>
            <person name="Desiro A."/>
            <person name="Na H."/>
            <person name="Sandor L."/>
            <person name="Lipzen A."/>
            <person name="Clum A."/>
            <person name="Barry K."/>
            <person name="Grigoriev I.V."/>
            <person name="Martin F.M."/>
            <person name="Stajich J.E."/>
            <person name="Smith M.E."/>
            <person name="Bonito G."/>
            <person name="Spatafora J.W."/>
        </authorList>
    </citation>
    <scope>NUCLEOTIDE SEQUENCE [LARGE SCALE GENOMIC DNA]</scope>
    <source>
        <strain evidence="5 6">GMNB39</strain>
    </source>
</reference>
<keyword evidence="1 2" id="KW-0728">SH3 domain</keyword>
<evidence type="ECO:0000256" key="3">
    <source>
        <dbReference type="SAM" id="MobiDB-lite"/>
    </source>
</evidence>
<evidence type="ECO:0000256" key="2">
    <source>
        <dbReference type="PROSITE-ProRule" id="PRU00192"/>
    </source>
</evidence>
<dbReference type="OrthoDB" id="19092at2759"/>
<evidence type="ECO:0000256" key="1">
    <source>
        <dbReference type="ARBA" id="ARBA00022443"/>
    </source>
</evidence>
<comment type="caution">
    <text evidence="5">The sequence shown here is derived from an EMBL/GenBank/DDBJ whole genome shotgun (WGS) entry which is preliminary data.</text>
</comment>
<dbReference type="AlphaFoldDB" id="A0A432ZZW6"/>